<feature type="domain" description="Card1 CARF" evidence="1">
    <location>
        <begin position="9"/>
        <end position="143"/>
    </location>
</feature>
<dbReference type="AlphaFoldDB" id="A0A485M624"/>
<gene>
    <name evidence="2" type="ORF">SCFA_930009</name>
</gene>
<organism evidence="2">
    <name type="scientific">anaerobic digester metagenome</name>
    <dbReference type="NCBI Taxonomy" id="1263854"/>
    <lineage>
        <taxon>unclassified sequences</taxon>
        <taxon>metagenomes</taxon>
        <taxon>ecological metagenomes</taxon>
    </lineage>
</organism>
<dbReference type="Pfam" id="PF23400">
    <property type="entry name" value="CARF_Card1"/>
    <property type="match status" value="1"/>
</dbReference>
<dbReference type="Gene3D" id="3.40.50.10770">
    <property type="entry name" value="Hypothetical protein VC1899 like domain (Restriction endonuclease-like)"/>
    <property type="match status" value="1"/>
</dbReference>
<dbReference type="InterPro" id="IPR056339">
    <property type="entry name" value="CARF_Card1"/>
</dbReference>
<dbReference type="EMBL" id="CAADRM010000162">
    <property type="protein sequence ID" value="VFU18968.1"/>
    <property type="molecule type" value="Genomic_DNA"/>
</dbReference>
<proteinExistence type="predicted"/>
<evidence type="ECO:0000313" key="2">
    <source>
        <dbReference type="EMBL" id="VFU18968.1"/>
    </source>
</evidence>
<name>A0A485M624_9ZZZZ</name>
<dbReference type="NCBIfam" id="TIGR02710">
    <property type="entry name" value="TIGR02710 family CRISPR-associated CARF protein"/>
    <property type="match status" value="1"/>
</dbReference>
<accession>A0A485M624</accession>
<dbReference type="Pfam" id="PF09670">
    <property type="entry name" value="Cas_Cas02710"/>
    <property type="match status" value="1"/>
</dbReference>
<reference evidence="2" key="1">
    <citation type="submission" date="2019-03" db="EMBL/GenBank/DDBJ databases">
        <authorList>
            <person name="Hao L."/>
        </authorList>
    </citation>
    <scope>NUCLEOTIDE SEQUENCE</scope>
</reference>
<dbReference type="InterPro" id="IPR014082">
    <property type="entry name" value="CRISPR-assoc_prot_Cas02710"/>
</dbReference>
<sequence length="413" mass="46980">MKKCALIVTVGTGTRPDVQIFKPLKKAISHYRPDYLVLAASYGSEDNAKIIARELSLSSDAYRIAMLKDVDDFQAVFHNINEVFQELRESGFADDEIQIDFTSGTKAMSSGAVLSAIHNQCGSISYITGKRKDGIVIDGTEQFRTIIPTQIFAAHDLRIAEEFIRKLRFDTAEQLLSGSNLKLLDEYDQKKGQQLRNVASAYRLWDLFNHRGALDGLKKLDNELPALDCFRPRAEAFEALEELKRGKNAPKELLLIDIFNNAERRAMEGRYDDALARLYRVTELLAQYVLDRDFDILSKDVDIAKVPVHLQEDLERLRDKRDGKIKTGLDWDYRILESLGHTLGHRYAGNEHLQGQLRQRNQSILAHGLVPVTKRSYENLRQSIIELIADNIDEFASRAAALQFPWLDVNMAQ</sequence>
<evidence type="ECO:0000259" key="1">
    <source>
        <dbReference type="Pfam" id="PF23400"/>
    </source>
</evidence>
<protein>
    <recommendedName>
        <fullName evidence="1">Card1 CARF domain-containing protein</fullName>
    </recommendedName>
</protein>